<dbReference type="EMBL" id="JBBWWQ010000003">
    <property type="protein sequence ID" value="KAK8951076.1"/>
    <property type="molecule type" value="Genomic_DNA"/>
</dbReference>
<gene>
    <name evidence="3" type="ORF">KSP39_PZI003104</name>
</gene>
<sequence length="649" mass="71257">MAAQPEKMHFPAGEALPQRQWFPDERDGFISWLRSEFAAANAIIDSLVHHLRATGEHGEYEHAIGCIQQRRCNWSPVIYMQHYFSIGDVLFALHQASLRRHQTHYQKEGKRPASFGYRQGHRWDNSREYHGSSSPHASAASDASHSEKGKYKLGFEEDIKPCGDQASVGMDSSVSAVVQKDVEGTNSNSGSELDEGQSNGDNCSKMEPADQEDCHEQPMKETKNDPLPHGTGDQILKQDGNQELIPIPKVLVANETNDGKMVNIVEGLKLYEDIFVGSEITKMISLTNDMRTAGRRGDFPGHTVVLLKRPMKGHGREMIQLGIPISEGPAEDENLAGASRERKVEPIPKLLLDTFDHLVQLQLLSATPDFCVIDFFNEGDHSQPLLWPSWYGRSVCSLFLTECDMVFGRTIVADHRGDYRGSLKLSMKIGSLLILQGKSLELARHAIPSVRKQRIILTFGKSNPRRPFPLESPRSITMTPPTHSSWGTPSGRPCVHRHSSGLKQYIVVPATGVLQASPVRPQHLPPSNGMPPLFAPPTPVSPASLPFPSPAQVPPVSPRWPLVAPSHPGTRLPVPGTGVFLPPPGSSHSQPPHSPSTSQSESPKIFDEKQNCQNGSSQTIIADCNGGSDNLNHIKKKTASKHILGAAKC</sequence>
<evidence type="ECO:0000256" key="1">
    <source>
        <dbReference type="ARBA" id="ARBA00007879"/>
    </source>
</evidence>
<organism evidence="3 4">
    <name type="scientific">Platanthera zijinensis</name>
    <dbReference type="NCBI Taxonomy" id="2320716"/>
    <lineage>
        <taxon>Eukaryota</taxon>
        <taxon>Viridiplantae</taxon>
        <taxon>Streptophyta</taxon>
        <taxon>Embryophyta</taxon>
        <taxon>Tracheophyta</taxon>
        <taxon>Spermatophyta</taxon>
        <taxon>Magnoliopsida</taxon>
        <taxon>Liliopsida</taxon>
        <taxon>Asparagales</taxon>
        <taxon>Orchidaceae</taxon>
        <taxon>Orchidoideae</taxon>
        <taxon>Orchideae</taxon>
        <taxon>Orchidinae</taxon>
        <taxon>Platanthera</taxon>
    </lineage>
</organism>
<dbReference type="SUPFAM" id="SSF51197">
    <property type="entry name" value="Clavaminate synthase-like"/>
    <property type="match status" value="1"/>
</dbReference>
<dbReference type="PANTHER" id="PTHR31447:SF0">
    <property type="entry name" value="HYDROXYPROLINE-RICH GLYCOPROTEIN FAMILY PROTEIN"/>
    <property type="match status" value="1"/>
</dbReference>
<evidence type="ECO:0000256" key="2">
    <source>
        <dbReference type="SAM" id="MobiDB-lite"/>
    </source>
</evidence>
<feature type="compositionally biased region" description="Polar residues" evidence="2">
    <location>
        <begin position="184"/>
        <end position="202"/>
    </location>
</feature>
<dbReference type="AlphaFoldDB" id="A0AAP0BU50"/>
<feature type="compositionally biased region" description="Basic and acidic residues" evidence="2">
    <location>
        <begin position="212"/>
        <end position="226"/>
    </location>
</feature>
<dbReference type="GO" id="GO:0032451">
    <property type="term" value="F:demethylase activity"/>
    <property type="evidence" value="ECO:0007669"/>
    <property type="project" value="InterPro"/>
</dbReference>
<dbReference type="Gene3D" id="2.60.120.590">
    <property type="entry name" value="Alpha-ketoglutarate-dependent dioxygenase AlkB-like"/>
    <property type="match status" value="1"/>
</dbReference>
<dbReference type="InterPro" id="IPR044842">
    <property type="entry name" value="ALKBH9B/ALKBH10B-like"/>
</dbReference>
<evidence type="ECO:0000313" key="4">
    <source>
        <dbReference type="Proteomes" id="UP001418222"/>
    </source>
</evidence>
<feature type="region of interest" description="Disordered" evidence="2">
    <location>
        <begin position="103"/>
        <end position="145"/>
    </location>
</feature>
<keyword evidence="4" id="KW-1185">Reference proteome</keyword>
<feature type="compositionally biased region" description="Low complexity" evidence="2">
    <location>
        <begin position="132"/>
        <end position="143"/>
    </location>
</feature>
<comment type="similarity">
    <text evidence="1">Belongs to the alkB family.</text>
</comment>
<feature type="compositionally biased region" description="Basic and acidic residues" evidence="2">
    <location>
        <begin position="121"/>
        <end position="130"/>
    </location>
</feature>
<dbReference type="Proteomes" id="UP001418222">
    <property type="component" value="Unassembled WGS sequence"/>
</dbReference>
<evidence type="ECO:0000313" key="3">
    <source>
        <dbReference type="EMBL" id="KAK8951076.1"/>
    </source>
</evidence>
<feature type="compositionally biased region" description="Low complexity" evidence="2">
    <location>
        <begin position="586"/>
        <end position="603"/>
    </location>
</feature>
<proteinExistence type="inferred from homology"/>
<feature type="compositionally biased region" description="Polar residues" evidence="2">
    <location>
        <begin position="474"/>
        <end position="488"/>
    </location>
</feature>
<accession>A0AAP0BU50</accession>
<comment type="caution">
    <text evidence="3">The sequence shown here is derived from an EMBL/GenBank/DDBJ whole genome shotgun (WGS) entry which is preliminary data.</text>
</comment>
<dbReference type="InterPro" id="IPR037151">
    <property type="entry name" value="AlkB-like_sf"/>
</dbReference>
<protein>
    <recommendedName>
        <fullName evidence="5">Hydroxyproline-rich glycoprotein family protein</fullName>
    </recommendedName>
</protein>
<feature type="region of interest" description="Disordered" evidence="2">
    <location>
        <begin position="567"/>
        <end position="614"/>
    </location>
</feature>
<name>A0AAP0BU50_9ASPA</name>
<dbReference type="GO" id="GO:0003729">
    <property type="term" value="F:mRNA binding"/>
    <property type="evidence" value="ECO:0007669"/>
    <property type="project" value="InterPro"/>
</dbReference>
<feature type="region of interest" description="Disordered" evidence="2">
    <location>
        <begin position="182"/>
        <end position="236"/>
    </location>
</feature>
<reference evidence="3 4" key="1">
    <citation type="journal article" date="2022" name="Nat. Plants">
        <title>Genomes of leafy and leafless Platanthera orchids illuminate the evolution of mycoheterotrophy.</title>
        <authorList>
            <person name="Li M.H."/>
            <person name="Liu K.W."/>
            <person name="Li Z."/>
            <person name="Lu H.C."/>
            <person name="Ye Q.L."/>
            <person name="Zhang D."/>
            <person name="Wang J.Y."/>
            <person name="Li Y.F."/>
            <person name="Zhong Z.M."/>
            <person name="Liu X."/>
            <person name="Yu X."/>
            <person name="Liu D.K."/>
            <person name="Tu X.D."/>
            <person name="Liu B."/>
            <person name="Hao Y."/>
            <person name="Liao X.Y."/>
            <person name="Jiang Y.T."/>
            <person name="Sun W.H."/>
            <person name="Chen J."/>
            <person name="Chen Y.Q."/>
            <person name="Ai Y."/>
            <person name="Zhai J.W."/>
            <person name="Wu S.S."/>
            <person name="Zhou Z."/>
            <person name="Hsiao Y.Y."/>
            <person name="Wu W.L."/>
            <person name="Chen Y.Y."/>
            <person name="Lin Y.F."/>
            <person name="Hsu J.L."/>
            <person name="Li C.Y."/>
            <person name="Wang Z.W."/>
            <person name="Zhao X."/>
            <person name="Zhong W.Y."/>
            <person name="Ma X.K."/>
            <person name="Ma L."/>
            <person name="Huang J."/>
            <person name="Chen G.Z."/>
            <person name="Huang M.Z."/>
            <person name="Huang L."/>
            <person name="Peng D.H."/>
            <person name="Luo Y.B."/>
            <person name="Zou S.Q."/>
            <person name="Chen S.P."/>
            <person name="Lan S."/>
            <person name="Tsai W.C."/>
            <person name="Van de Peer Y."/>
            <person name="Liu Z.J."/>
        </authorList>
    </citation>
    <scope>NUCLEOTIDE SEQUENCE [LARGE SCALE GENOMIC DNA]</scope>
    <source>
        <strain evidence="3">Lor287</strain>
    </source>
</reference>
<dbReference type="PANTHER" id="PTHR31447">
    <property type="entry name" value="HYDROXYPROLINE-RICH GLYCOPROTEIN FAMILY PROTEIN-RELATED"/>
    <property type="match status" value="1"/>
</dbReference>
<dbReference type="GO" id="GO:0006402">
    <property type="term" value="P:mRNA catabolic process"/>
    <property type="evidence" value="ECO:0007669"/>
    <property type="project" value="InterPro"/>
</dbReference>
<evidence type="ECO:0008006" key="5">
    <source>
        <dbReference type="Google" id="ProtNLM"/>
    </source>
</evidence>
<feature type="region of interest" description="Disordered" evidence="2">
    <location>
        <begin position="468"/>
        <end position="494"/>
    </location>
</feature>